<proteinExistence type="predicted"/>
<evidence type="ECO:0000313" key="1">
    <source>
        <dbReference type="EMBL" id="KKL51020.1"/>
    </source>
</evidence>
<organism evidence="1">
    <name type="scientific">marine sediment metagenome</name>
    <dbReference type="NCBI Taxonomy" id="412755"/>
    <lineage>
        <taxon>unclassified sequences</taxon>
        <taxon>metagenomes</taxon>
        <taxon>ecological metagenomes</taxon>
    </lineage>
</organism>
<protein>
    <submittedName>
        <fullName evidence="1">Uncharacterized protein</fullName>
    </submittedName>
</protein>
<accession>A0A0F9F196</accession>
<name>A0A0F9F196_9ZZZZ</name>
<sequence length="72" mass="8458">MGHQIDPELLRQAIEFEERSIPEEIDELERAIQHGDYDHVRTDEFLERWRVDAVYRDAAELEMGGEFVGGEI</sequence>
<gene>
    <name evidence="1" type="ORF">LCGC14_2299670</name>
</gene>
<comment type="caution">
    <text evidence="1">The sequence shown here is derived from an EMBL/GenBank/DDBJ whole genome shotgun (WGS) entry which is preliminary data.</text>
</comment>
<dbReference type="EMBL" id="LAZR01032392">
    <property type="protein sequence ID" value="KKL51020.1"/>
    <property type="molecule type" value="Genomic_DNA"/>
</dbReference>
<reference evidence="1" key="1">
    <citation type="journal article" date="2015" name="Nature">
        <title>Complex archaea that bridge the gap between prokaryotes and eukaryotes.</title>
        <authorList>
            <person name="Spang A."/>
            <person name="Saw J.H."/>
            <person name="Jorgensen S.L."/>
            <person name="Zaremba-Niedzwiedzka K."/>
            <person name="Martijn J."/>
            <person name="Lind A.E."/>
            <person name="van Eijk R."/>
            <person name="Schleper C."/>
            <person name="Guy L."/>
            <person name="Ettema T.J."/>
        </authorList>
    </citation>
    <scope>NUCLEOTIDE SEQUENCE</scope>
</reference>
<dbReference type="AlphaFoldDB" id="A0A0F9F196"/>